<reference evidence="2" key="2">
    <citation type="submission" date="2025-09" db="UniProtKB">
        <authorList>
            <consortium name="Ensembl"/>
        </authorList>
    </citation>
    <scope>IDENTIFICATION</scope>
</reference>
<protein>
    <submittedName>
        <fullName evidence="2">Chromosome 11 open reading frame 97</fullName>
    </submittedName>
</protein>
<evidence type="ECO:0000313" key="3">
    <source>
        <dbReference type="Proteomes" id="UP000694522"/>
    </source>
</evidence>
<name>A0A8B9FHE2_9PSIT</name>
<dbReference type="InterPro" id="IPR040429">
    <property type="entry name" value="C11orf97-like"/>
</dbReference>
<feature type="compositionally biased region" description="Gly residues" evidence="1">
    <location>
        <begin position="29"/>
        <end position="43"/>
    </location>
</feature>
<dbReference type="Ensembl" id="ENSACOT00000010556.1">
    <property type="protein sequence ID" value="ENSACOP00000010202.1"/>
    <property type="gene ID" value="ENSACOG00000007121.1"/>
</dbReference>
<dbReference type="PANTHER" id="PTHR38326">
    <property type="entry name" value="CHROMOSOME 11 OPEN READING FRAME 97"/>
    <property type="match status" value="1"/>
</dbReference>
<sequence>WSWTARAAVVTGPPGFSLPGRGGGHEGGDQGAAGGGGGRGGGNLYVEPSRRVKELLEEELYIQKEACCVKHPVAEALEGIWNVKKNFSIGSLNSVQQSRNSLLLQPQFYSRHTGMKSKSQQ</sequence>
<dbReference type="GO" id="GO:0097546">
    <property type="term" value="C:ciliary base"/>
    <property type="evidence" value="ECO:0007669"/>
    <property type="project" value="TreeGrafter"/>
</dbReference>
<accession>A0A8B9FHE2</accession>
<proteinExistence type="predicted"/>
<reference evidence="2" key="1">
    <citation type="submission" date="2025-08" db="UniProtKB">
        <authorList>
            <consortium name="Ensembl"/>
        </authorList>
    </citation>
    <scope>IDENTIFICATION</scope>
</reference>
<dbReference type="AlphaFoldDB" id="A0A8B9FHE2"/>
<keyword evidence="3" id="KW-1185">Reference proteome</keyword>
<dbReference type="PANTHER" id="PTHR38326:SF1">
    <property type="entry name" value="CHROMOSOME 11 OPEN READING FRAME 97"/>
    <property type="match status" value="1"/>
</dbReference>
<evidence type="ECO:0000256" key="1">
    <source>
        <dbReference type="SAM" id="MobiDB-lite"/>
    </source>
</evidence>
<feature type="region of interest" description="Disordered" evidence="1">
    <location>
        <begin position="12"/>
        <end position="45"/>
    </location>
</feature>
<organism evidence="2 3">
    <name type="scientific">Amazona collaria</name>
    <name type="common">yellow-billed parrot</name>
    <dbReference type="NCBI Taxonomy" id="241587"/>
    <lineage>
        <taxon>Eukaryota</taxon>
        <taxon>Metazoa</taxon>
        <taxon>Chordata</taxon>
        <taxon>Craniata</taxon>
        <taxon>Vertebrata</taxon>
        <taxon>Euteleostomi</taxon>
        <taxon>Archelosauria</taxon>
        <taxon>Archosauria</taxon>
        <taxon>Dinosauria</taxon>
        <taxon>Saurischia</taxon>
        <taxon>Theropoda</taxon>
        <taxon>Coelurosauria</taxon>
        <taxon>Aves</taxon>
        <taxon>Neognathae</taxon>
        <taxon>Neoaves</taxon>
        <taxon>Telluraves</taxon>
        <taxon>Australaves</taxon>
        <taxon>Psittaciformes</taxon>
        <taxon>Psittacidae</taxon>
        <taxon>Amazona</taxon>
    </lineage>
</organism>
<dbReference type="Proteomes" id="UP000694522">
    <property type="component" value="Unplaced"/>
</dbReference>
<evidence type="ECO:0000313" key="2">
    <source>
        <dbReference type="Ensembl" id="ENSACOP00000010202.1"/>
    </source>
</evidence>